<protein>
    <recommendedName>
        <fullName evidence="3">Ankyrin repeat domain-containing protein</fullName>
    </recommendedName>
</protein>
<evidence type="ECO:0000313" key="1">
    <source>
        <dbReference type="EMBL" id="OKV06961.1"/>
    </source>
</evidence>
<dbReference type="SUPFAM" id="SSF48403">
    <property type="entry name" value="Ankyrin repeat"/>
    <property type="match status" value="1"/>
</dbReference>
<organism evidence="1 2">
    <name type="scientific">Escherichia coli</name>
    <dbReference type="NCBI Taxonomy" id="562"/>
    <lineage>
        <taxon>Bacteria</taxon>
        <taxon>Pseudomonadati</taxon>
        <taxon>Pseudomonadota</taxon>
        <taxon>Gammaproteobacteria</taxon>
        <taxon>Enterobacterales</taxon>
        <taxon>Enterobacteriaceae</taxon>
        <taxon>Escherichia</taxon>
    </lineage>
</organism>
<name>A0A854BIY5_ECOLX</name>
<dbReference type="RefSeq" id="WP_000683727.1">
    <property type="nucleotide sequence ID" value="NZ_JANFFC010000006.1"/>
</dbReference>
<dbReference type="Gene3D" id="1.25.40.20">
    <property type="entry name" value="Ankyrin repeat-containing domain"/>
    <property type="match status" value="1"/>
</dbReference>
<dbReference type="EMBL" id="LRKC01000155">
    <property type="protein sequence ID" value="OKV06961.1"/>
    <property type="molecule type" value="Genomic_DNA"/>
</dbReference>
<evidence type="ECO:0000313" key="2">
    <source>
        <dbReference type="Proteomes" id="UP000185794"/>
    </source>
</evidence>
<evidence type="ECO:0008006" key="3">
    <source>
        <dbReference type="Google" id="ProtNLM"/>
    </source>
</evidence>
<reference evidence="1 2" key="1">
    <citation type="journal article" date="2017" name="Front. Cell. Infect. Microbiol.">
        <title>Chaperone-usher pili loci of human colonization factor-negative enterotoxigenic Escherichia coli.</title>
        <authorList>
            <person name="Del Canto F."/>
            <person name="Vidal R."/>
            <person name="Stine O.C."/>
            <person name="Pop M."/>
        </authorList>
    </citation>
    <scope>NUCLEOTIDE SEQUENCE [LARGE SCALE GENOMIC DNA]</scope>
    <source>
        <strain evidence="1 2">700324</strain>
    </source>
</reference>
<accession>A0A854BIY5</accession>
<comment type="caution">
    <text evidence="1">The sequence shown here is derived from an EMBL/GenBank/DDBJ whole genome shotgun (WGS) entry which is preliminary data.</text>
</comment>
<dbReference type="Proteomes" id="UP000185794">
    <property type="component" value="Unassembled WGS sequence"/>
</dbReference>
<sequence length="268" mass="30281">MKHYNARAIRAFSRFLQGNSSKAQEYRAIVHQKNPLQQMYRGISLPIRFSEEEIARHIVAAREISLTLLPLMPELLNEEAYANVIDANDSATLKAFWQIQLPPTPVLRLEAMSVIPMTAALVQQVRESPKRLELEDKSGRTVLTYIVRFGNIAAVQALIDANLIDWQRLRQSTGRSTPLLLAIWRQKYDDDYVIFPLILKDMLAKNAPPSAEEIMNCIKDGMTADDFLSAGMSNTQFCSAIEQSLQAKTSVLPANRLRHLQSSRCAKL</sequence>
<dbReference type="AlphaFoldDB" id="A0A854BIY5"/>
<proteinExistence type="predicted"/>
<gene>
    <name evidence="1" type="ORF">AWP47_21185</name>
</gene>
<dbReference type="InterPro" id="IPR036770">
    <property type="entry name" value="Ankyrin_rpt-contain_sf"/>
</dbReference>